<keyword evidence="1 2" id="KW-0413">Isomerase</keyword>
<dbReference type="SUPFAM" id="SSF53681">
    <property type="entry name" value="Aspartate/glutamate racemase"/>
    <property type="match status" value="2"/>
</dbReference>
<evidence type="ECO:0000313" key="2">
    <source>
        <dbReference type="EMBL" id="MPM39162.1"/>
    </source>
</evidence>
<dbReference type="PANTHER" id="PTHR21198:SF7">
    <property type="entry name" value="ASPARTATE-GLUTAMATE RACEMASE FAMILY"/>
    <property type="match status" value="1"/>
</dbReference>
<evidence type="ECO:0000256" key="1">
    <source>
        <dbReference type="ARBA" id="ARBA00023235"/>
    </source>
</evidence>
<sequence length="193" mass="22004">MPEIILDSVSIDDFISDESKIKNGQKELSKVVEKFNLLKPDIVVMCCNTAHIIYPEINKLARLYFPSLINLVNDKLEKSICQNIGILATSNTLKFKLYQDNSKKIFVPDLDLQNILEENIRLVINSDFGKINHDLISQKINKFIKQNNLDGLVLGCTEIPVFFPKIKLDKNITIFNSSEILANHLISFLNVKI</sequence>
<dbReference type="PROSITE" id="PS00923">
    <property type="entry name" value="ASP_GLU_RACEMASE_1"/>
    <property type="match status" value="1"/>
</dbReference>
<dbReference type="GO" id="GO:0047689">
    <property type="term" value="F:aspartate racemase activity"/>
    <property type="evidence" value="ECO:0007669"/>
    <property type="project" value="UniProtKB-EC"/>
</dbReference>
<organism evidence="2">
    <name type="scientific">bioreactor metagenome</name>
    <dbReference type="NCBI Taxonomy" id="1076179"/>
    <lineage>
        <taxon>unclassified sequences</taxon>
        <taxon>metagenomes</taxon>
        <taxon>ecological metagenomes</taxon>
    </lineage>
</organism>
<dbReference type="PANTHER" id="PTHR21198">
    <property type="entry name" value="GLUTAMATE RACEMASE"/>
    <property type="match status" value="1"/>
</dbReference>
<dbReference type="EC" id="5.1.1.13" evidence="2"/>
<proteinExistence type="predicted"/>
<gene>
    <name evidence="2" type="ORF">SDC9_85795</name>
</gene>
<dbReference type="Gene3D" id="3.40.50.1860">
    <property type="match status" value="2"/>
</dbReference>
<reference evidence="2" key="1">
    <citation type="submission" date="2019-08" db="EMBL/GenBank/DDBJ databases">
        <authorList>
            <person name="Kucharzyk K."/>
            <person name="Murdoch R.W."/>
            <person name="Higgins S."/>
            <person name="Loffler F."/>
        </authorList>
    </citation>
    <scope>NUCLEOTIDE SEQUENCE</scope>
</reference>
<dbReference type="AlphaFoldDB" id="A0A644ZE56"/>
<dbReference type="Pfam" id="PF01177">
    <property type="entry name" value="Asp_Glu_race"/>
    <property type="match status" value="1"/>
</dbReference>
<comment type="caution">
    <text evidence="2">The sequence shown here is derived from an EMBL/GenBank/DDBJ whole genome shotgun (WGS) entry which is preliminary data.</text>
</comment>
<dbReference type="EMBL" id="VSSQ01008545">
    <property type="protein sequence ID" value="MPM39162.1"/>
    <property type="molecule type" value="Genomic_DNA"/>
</dbReference>
<dbReference type="InterPro" id="IPR018187">
    <property type="entry name" value="Asp/Glu_racemase_AS_1"/>
</dbReference>
<dbReference type="InterPro" id="IPR015942">
    <property type="entry name" value="Asp/Glu/hydantoin_racemase"/>
</dbReference>
<dbReference type="InterPro" id="IPR001920">
    <property type="entry name" value="Asp/Glu_race"/>
</dbReference>
<accession>A0A644ZE56</accession>
<name>A0A644ZE56_9ZZZZ</name>
<protein>
    <submittedName>
        <fullName evidence="2">Aspartate racemase</fullName>
        <ecNumber evidence="2">5.1.1.13</ecNumber>
    </submittedName>
</protein>